<reference evidence="2 3" key="1">
    <citation type="journal article" date="2013" name="Genome Announc.">
        <title>Genome Sequence of Naphthalene-Degrading Soil Bacterium Pseudomonas putida CSV86.</title>
        <authorList>
            <person name="Phale P.S."/>
            <person name="Paliwal V."/>
            <person name="Raju S.C."/>
            <person name="Modak A."/>
            <person name="Purohit H.J."/>
        </authorList>
    </citation>
    <scope>NUCLEOTIDE SEQUENCE [LARGE SCALE GENOMIC DNA]</scope>
    <source>
        <strain evidence="2 3">CSV86</strain>
    </source>
</reference>
<proteinExistence type="predicted"/>
<dbReference type="EMBL" id="AMWJ02000002">
    <property type="protein sequence ID" value="NNJ18358.1"/>
    <property type="molecule type" value="Genomic_DNA"/>
</dbReference>
<name>A0A7K4EL50_9PSED</name>
<gene>
    <name evidence="2" type="ORF">CSV86_025850</name>
</gene>
<dbReference type="Proteomes" id="UP000010448">
    <property type="component" value="Unassembled WGS sequence"/>
</dbReference>
<dbReference type="AlphaFoldDB" id="A0A7K4EL50"/>
<evidence type="ECO:0000313" key="3">
    <source>
        <dbReference type="Proteomes" id="UP000010448"/>
    </source>
</evidence>
<organism evidence="2 3">
    <name type="scientific">Pseudomonas bharatica CSV86</name>
    <dbReference type="NCBI Taxonomy" id="1005395"/>
    <lineage>
        <taxon>Bacteria</taxon>
        <taxon>Pseudomonadati</taxon>
        <taxon>Pseudomonadota</taxon>
        <taxon>Gammaproteobacteria</taxon>
        <taxon>Pseudomonadales</taxon>
        <taxon>Pseudomonadaceae</taxon>
        <taxon>Pseudomonas</taxon>
        <taxon>Pseudomonas bharatica</taxon>
    </lineage>
</organism>
<feature type="signal peptide" evidence="1">
    <location>
        <begin position="1"/>
        <end position="24"/>
    </location>
</feature>
<comment type="caution">
    <text evidence="2">The sequence shown here is derived from an EMBL/GenBank/DDBJ whole genome shotgun (WGS) entry which is preliminary data.</text>
</comment>
<sequence>MNIKKVYKYAFLLAVANLTANAHAAIPETCFLSANDYKIYQTFGEAGSPGFDASKASLTMDDQEYMWQRQVSKYGPPKKKPVSISVKQTQASSGATIYVDASPSVTPSGKATYRWGNGSTSNEYSTSGGILGATAT</sequence>
<keyword evidence="1" id="KW-0732">Signal</keyword>
<accession>A0A7K4EL50</accession>
<evidence type="ECO:0000313" key="2">
    <source>
        <dbReference type="EMBL" id="NNJ18358.1"/>
    </source>
</evidence>
<dbReference type="RefSeq" id="WP_170395040.1">
    <property type="nucleotide sequence ID" value="NZ_AMWJ02000002.1"/>
</dbReference>
<evidence type="ECO:0000256" key="1">
    <source>
        <dbReference type="SAM" id="SignalP"/>
    </source>
</evidence>
<feature type="chain" id="PRO_5029866430" evidence="1">
    <location>
        <begin position="25"/>
        <end position="136"/>
    </location>
</feature>
<protein>
    <submittedName>
        <fullName evidence="2">Uncharacterized protein</fullName>
    </submittedName>
</protein>
<keyword evidence="3" id="KW-1185">Reference proteome</keyword>